<protein>
    <submittedName>
        <fullName evidence="1">Ubiquitin-like-specific protease ESD4</fullName>
    </submittedName>
</protein>
<name>A0ACC1YFI0_MELAZ</name>
<comment type="caution">
    <text evidence="1">The sequence shown here is derived from an EMBL/GenBank/DDBJ whole genome shotgun (WGS) entry which is preliminary data.</text>
</comment>
<keyword evidence="2" id="KW-1185">Reference proteome</keyword>
<evidence type="ECO:0000313" key="2">
    <source>
        <dbReference type="Proteomes" id="UP001164539"/>
    </source>
</evidence>
<reference evidence="1 2" key="1">
    <citation type="journal article" date="2023" name="Science">
        <title>Complex scaffold remodeling in plant triterpene biosynthesis.</title>
        <authorList>
            <person name="De La Pena R."/>
            <person name="Hodgson H."/>
            <person name="Liu J.C."/>
            <person name="Stephenson M.J."/>
            <person name="Martin A.C."/>
            <person name="Owen C."/>
            <person name="Harkess A."/>
            <person name="Leebens-Mack J."/>
            <person name="Jimenez L.E."/>
            <person name="Osbourn A."/>
            <person name="Sattely E.S."/>
        </authorList>
    </citation>
    <scope>NUCLEOTIDE SEQUENCE [LARGE SCALE GENOMIC DNA]</scope>
    <source>
        <strain evidence="2">cv. JPN11</strain>
        <tissue evidence="1">Leaf</tissue>
    </source>
</reference>
<gene>
    <name evidence="1" type="ORF">OWV82_005718</name>
</gene>
<proteinExistence type="predicted"/>
<keyword evidence="1" id="KW-0645">Protease</keyword>
<keyword evidence="1" id="KW-0378">Hydrolase</keyword>
<dbReference type="EMBL" id="CM051396">
    <property type="protein sequence ID" value="KAJ4722172.1"/>
    <property type="molecule type" value="Genomic_DNA"/>
</dbReference>
<evidence type="ECO:0000313" key="1">
    <source>
        <dbReference type="EMBL" id="KAJ4722172.1"/>
    </source>
</evidence>
<organism evidence="1 2">
    <name type="scientific">Melia azedarach</name>
    <name type="common">Chinaberry tree</name>
    <dbReference type="NCBI Taxonomy" id="155640"/>
    <lineage>
        <taxon>Eukaryota</taxon>
        <taxon>Viridiplantae</taxon>
        <taxon>Streptophyta</taxon>
        <taxon>Embryophyta</taxon>
        <taxon>Tracheophyta</taxon>
        <taxon>Spermatophyta</taxon>
        <taxon>Magnoliopsida</taxon>
        <taxon>eudicotyledons</taxon>
        <taxon>Gunneridae</taxon>
        <taxon>Pentapetalae</taxon>
        <taxon>rosids</taxon>
        <taxon>malvids</taxon>
        <taxon>Sapindales</taxon>
        <taxon>Meliaceae</taxon>
        <taxon>Melia</taxon>
    </lineage>
</organism>
<sequence length="124" mass="14578">MSVTKYLSLSTGRYIGAWQLLIGRDKKFQYLDSLRGTDSKVLSNLARYFVEEVKDKCGEDIDVSDWEREFVEDLPEQENGFDCGMFMLKYIDFYSRGLSLCFHQSNMPYFRVRTAKEILKLRAD</sequence>
<dbReference type="Proteomes" id="UP001164539">
    <property type="component" value="Chromosome 3"/>
</dbReference>
<accession>A0ACC1YFI0</accession>